<dbReference type="EMBL" id="SZPU01000062">
    <property type="protein sequence ID" value="TKI65546.1"/>
    <property type="molecule type" value="Genomic_DNA"/>
</dbReference>
<gene>
    <name evidence="2" type="ORF">FC756_15970</name>
</gene>
<keyword evidence="1" id="KW-0812">Transmembrane</keyword>
<organism evidence="2 3">
    <name type="scientific">Lysinibacillus mangiferihumi</name>
    <dbReference type="NCBI Taxonomy" id="1130819"/>
    <lineage>
        <taxon>Bacteria</taxon>
        <taxon>Bacillati</taxon>
        <taxon>Bacillota</taxon>
        <taxon>Bacilli</taxon>
        <taxon>Bacillales</taxon>
        <taxon>Bacillaceae</taxon>
        <taxon>Lysinibacillus</taxon>
    </lineage>
</organism>
<keyword evidence="3" id="KW-1185">Reference proteome</keyword>
<dbReference type="InterPro" id="IPR009708">
    <property type="entry name" value="Phage_A118_holin/antiholin"/>
</dbReference>
<keyword evidence="1" id="KW-0472">Membrane</keyword>
<protein>
    <recommendedName>
        <fullName evidence="4">Holin</fullName>
    </recommendedName>
</protein>
<evidence type="ECO:0008006" key="4">
    <source>
        <dbReference type="Google" id="ProtNLM"/>
    </source>
</evidence>
<evidence type="ECO:0000313" key="2">
    <source>
        <dbReference type="EMBL" id="TKI65546.1"/>
    </source>
</evidence>
<dbReference type="Pfam" id="PF06946">
    <property type="entry name" value="Phage_holin_5_1"/>
    <property type="match status" value="1"/>
</dbReference>
<feature type="transmembrane region" description="Helical" evidence="1">
    <location>
        <begin position="6"/>
        <end position="24"/>
    </location>
</feature>
<sequence length="88" mass="9641">MDLTNIFMIAMVMVAIVLAVSEVLKKTFKIKTQYMPITSVVIGIFVGLVCWPLSEYPAYMMLMAGFIAGLTASGTFDLLKAAKKEGEQ</sequence>
<comment type="caution">
    <text evidence="2">The sequence shown here is derived from an EMBL/GenBank/DDBJ whole genome shotgun (WGS) entry which is preliminary data.</text>
</comment>
<evidence type="ECO:0000313" key="3">
    <source>
        <dbReference type="Proteomes" id="UP000308744"/>
    </source>
</evidence>
<name>A0A4U2YV75_9BACI</name>
<keyword evidence="1" id="KW-1133">Transmembrane helix</keyword>
<dbReference type="RefSeq" id="WP_107896363.1">
    <property type="nucleotide sequence ID" value="NZ_PYWM01000020.1"/>
</dbReference>
<dbReference type="AlphaFoldDB" id="A0A4U2YV75"/>
<proteinExistence type="predicted"/>
<accession>A0A4U2YV75</accession>
<reference evidence="2 3" key="1">
    <citation type="submission" date="2019-04" db="EMBL/GenBank/DDBJ databases">
        <title>Lysinibacillus genome sequencing.</title>
        <authorList>
            <person name="Dunlap C."/>
        </authorList>
    </citation>
    <scope>NUCLEOTIDE SEQUENCE [LARGE SCALE GENOMIC DNA]</scope>
    <source>
        <strain evidence="2 3">CCTCC AB 2010389</strain>
    </source>
</reference>
<dbReference type="Proteomes" id="UP000308744">
    <property type="component" value="Unassembled WGS sequence"/>
</dbReference>
<evidence type="ECO:0000256" key="1">
    <source>
        <dbReference type="SAM" id="Phobius"/>
    </source>
</evidence>
<feature type="transmembrane region" description="Helical" evidence="1">
    <location>
        <begin position="36"/>
        <end position="54"/>
    </location>
</feature>